<name>A0A7R9CQE2_TIMPO</name>
<evidence type="ECO:0000313" key="2">
    <source>
        <dbReference type="EMBL" id="CAD7399044.1"/>
    </source>
</evidence>
<accession>A0A7R9CQE2</accession>
<feature type="region of interest" description="Disordered" evidence="1">
    <location>
        <begin position="1"/>
        <end position="65"/>
    </location>
</feature>
<protein>
    <submittedName>
        <fullName evidence="2">Uncharacterized protein</fullName>
    </submittedName>
</protein>
<evidence type="ECO:0000256" key="1">
    <source>
        <dbReference type="SAM" id="MobiDB-lite"/>
    </source>
</evidence>
<proteinExistence type="predicted"/>
<gene>
    <name evidence="2" type="ORF">TPSB3V08_LOCUS1985</name>
</gene>
<dbReference type="EMBL" id="OD000728">
    <property type="protein sequence ID" value="CAD7399044.1"/>
    <property type="molecule type" value="Genomic_DNA"/>
</dbReference>
<organism evidence="2">
    <name type="scientific">Timema poppense</name>
    <name type="common">Walking stick</name>
    <dbReference type="NCBI Taxonomy" id="170557"/>
    <lineage>
        <taxon>Eukaryota</taxon>
        <taxon>Metazoa</taxon>
        <taxon>Ecdysozoa</taxon>
        <taxon>Arthropoda</taxon>
        <taxon>Hexapoda</taxon>
        <taxon>Insecta</taxon>
        <taxon>Pterygota</taxon>
        <taxon>Neoptera</taxon>
        <taxon>Polyneoptera</taxon>
        <taxon>Phasmatodea</taxon>
        <taxon>Timematodea</taxon>
        <taxon>Timematoidea</taxon>
        <taxon>Timematidae</taxon>
        <taxon>Timema</taxon>
    </lineage>
</organism>
<sequence length="147" mass="17283">MRIKSEMDNDDKGSMERKTSGKWKSRPLKEKYHKKDMGGIDNKCVNESRRLDANKADTGDKGSKKQGIGYMRLQTHLTQLEGWLTTWRTSINVEKSTTVLFTWKRKYYRPAPLRLFGEQIRWADIAKYLGLRLDTKLTWKLHCNETV</sequence>
<dbReference type="AlphaFoldDB" id="A0A7R9CQE2"/>
<feature type="compositionally biased region" description="Basic and acidic residues" evidence="1">
    <location>
        <begin position="1"/>
        <end position="19"/>
    </location>
</feature>
<feature type="compositionally biased region" description="Basic and acidic residues" evidence="1">
    <location>
        <begin position="27"/>
        <end position="63"/>
    </location>
</feature>
<reference evidence="2" key="1">
    <citation type="submission" date="2020-11" db="EMBL/GenBank/DDBJ databases">
        <authorList>
            <person name="Tran Van P."/>
        </authorList>
    </citation>
    <scope>NUCLEOTIDE SEQUENCE</scope>
</reference>